<name>A0A5E7F1T5_PSEFL</name>
<sequence>MIGSNLPALHYVDAFKRSLESGNVTAGKIQVVNATAQTQAQIDKSFREAERDLEQLKARYKSDQNLATFNAKSDSIARPNVQSFSKSDALPVLENLQPLIEVASPEENTINANPGDFSIDSAAVYQEWLLARGNVDVSV</sequence>
<evidence type="ECO:0000313" key="2">
    <source>
        <dbReference type="Proteomes" id="UP000326557"/>
    </source>
</evidence>
<dbReference type="Proteomes" id="UP000326557">
    <property type="component" value="Unassembled WGS sequence"/>
</dbReference>
<protein>
    <submittedName>
        <fullName evidence="1">Uncharacterized protein</fullName>
    </submittedName>
</protein>
<accession>A0A5E7F1T5</accession>
<dbReference type="AlphaFoldDB" id="A0A5E7F1T5"/>
<dbReference type="EMBL" id="CABVHP010000022">
    <property type="protein sequence ID" value="VVO33288.1"/>
    <property type="molecule type" value="Genomic_DNA"/>
</dbReference>
<proteinExistence type="predicted"/>
<reference evidence="1 2" key="1">
    <citation type="submission" date="2019-09" db="EMBL/GenBank/DDBJ databases">
        <authorList>
            <person name="Chandra G."/>
            <person name="Truman W A."/>
        </authorList>
    </citation>
    <scope>NUCLEOTIDE SEQUENCE [LARGE SCALE GENOMIC DNA]</scope>
    <source>
        <strain evidence="1">PS704</strain>
    </source>
</reference>
<dbReference type="RefSeq" id="WP_150632996.1">
    <property type="nucleotide sequence ID" value="NZ_CABVHI010000029.1"/>
</dbReference>
<gene>
    <name evidence="1" type="ORF">PS704_05188</name>
</gene>
<evidence type="ECO:0000313" key="1">
    <source>
        <dbReference type="EMBL" id="VVO33288.1"/>
    </source>
</evidence>
<organism evidence="1 2">
    <name type="scientific">Pseudomonas fluorescens</name>
    <dbReference type="NCBI Taxonomy" id="294"/>
    <lineage>
        <taxon>Bacteria</taxon>
        <taxon>Pseudomonadati</taxon>
        <taxon>Pseudomonadota</taxon>
        <taxon>Gammaproteobacteria</taxon>
        <taxon>Pseudomonadales</taxon>
        <taxon>Pseudomonadaceae</taxon>
        <taxon>Pseudomonas</taxon>
    </lineage>
</organism>